<keyword evidence="5" id="KW-1185">Reference proteome</keyword>
<evidence type="ECO:0000256" key="4">
    <source>
        <dbReference type="SAM" id="MobiDB-lite"/>
    </source>
</evidence>
<protein>
    <submittedName>
        <fullName evidence="6">Interactor of constitutive active ROPs 2, chloroplastic-like isoform X1</fullName>
    </submittedName>
</protein>
<dbReference type="RefSeq" id="XP_020113946.1">
    <property type="nucleotide sequence ID" value="XM_020258357.1"/>
</dbReference>
<dbReference type="OrthoDB" id="1932291at2759"/>
<feature type="coiled-coil region" evidence="3">
    <location>
        <begin position="384"/>
        <end position="492"/>
    </location>
</feature>
<reference evidence="5" key="1">
    <citation type="journal article" date="2015" name="Nat. Genet.">
        <title>The pineapple genome and the evolution of CAM photosynthesis.</title>
        <authorList>
            <person name="Ming R."/>
            <person name="VanBuren R."/>
            <person name="Wai C.M."/>
            <person name="Tang H."/>
            <person name="Schatz M.C."/>
            <person name="Bowers J.E."/>
            <person name="Lyons E."/>
            <person name="Wang M.L."/>
            <person name="Chen J."/>
            <person name="Biggers E."/>
            <person name="Zhang J."/>
            <person name="Huang L."/>
            <person name="Zhang L."/>
            <person name="Miao W."/>
            <person name="Zhang J."/>
            <person name="Ye Z."/>
            <person name="Miao C."/>
            <person name="Lin Z."/>
            <person name="Wang H."/>
            <person name="Zhou H."/>
            <person name="Yim W.C."/>
            <person name="Priest H.D."/>
            <person name="Zheng C."/>
            <person name="Woodhouse M."/>
            <person name="Edger P.P."/>
            <person name="Guyot R."/>
            <person name="Guo H.B."/>
            <person name="Guo H."/>
            <person name="Zheng G."/>
            <person name="Singh R."/>
            <person name="Sharma A."/>
            <person name="Min X."/>
            <person name="Zheng Y."/>
            <person name="Lee H."/>
            <person name="Gurtowski J."/>
            <person name="Sedlazeck F.J."/>
            <person name="Harkess A."/>
            <person name="McKain M.R."/>
            <person name="Liao Z."/>
            <person name="Fang J."/>
            <person name="Liu J."/>
            <person name="Zhang X."/>
            <person name="Zhang Q."/>
            <person name="Hu W."/>
            <person name="Qin Y."/>
            <person name="Wang K."/>
            <person name="Chen L.Y."/>
            <person name="Shirley N."/>
            <person name="Lin Y.R."/>
            <person name="Liu L.Y."/>
            <person name="Hernandez A.G."/>
            <person name="Wright C.L."/>
            <person name="Bulone V."/>
            <person name="Tuskan G.A."/>
            <person name="Heath K."/>
            <person name="Zee F."/>
            <person name="Moore P.H."/>
            <person name="Sunkar R."/>
            <person name="Leebens-Mack J.H."/>
            <person name="Mockler T."/>
            <person name="Bennetzen J.L."/>
            <person name="Freeling M."/>
            <person name="Sankoff D."/>
            <person name="Paterson A.H."/>
            <person name="Zhu X."/>
            <person name="Yang X."/>
            <person name="Smith J.A."/>
            <person name="Cushman J.C."/>
            <person name="Paull R.E."/>
            <person name="Yu Q."/>
        </authorList>
    </citation>
    <scope>NUCLEOTIDE SEQUENCE [LARGE SCALE GENOMIC DNA]</scope>
    <source>
        <strain evidence="5">cv. F153</strain>
    </source>
</reference>
<feature type="coiled-coil region" evidence="3">
    <location>
        <begin position="77"/>
        <end position="125"/>
    </location>
</feature>
<evidence type="ECO:0000313" key="5">
    <source>
        <dbReference type="Proteomes" id="UP000515123"/>
    </source>
</evidence>
<evidence type="ECO:0000256" key="1">
    <source>
        <dbReference type="ARBA" id="ARBA00009778"/>
    </source>
</evidence>
<feature type="compositionally biased region" description="Basic and acidic residues" evidence="4">
    <location>
        <begin position="51"/>
        <end position="74"/>
    </location>
</feature>
<evidence type="ECO:0000256" key="3">
    <source>
        <dbReference type="SAM" id="Coils"/>
    </source>
</evidence>
<feature type="coiled-coil region" evidence="3">
    <location>
        <begin position="176"/>
        <end position="234"/>
    </location>
</feature>
<accession>A0A6P5GZ18</accession>
<feature type="region of interest" description="Disordered" evidence="4">
    <location>
        <begin position="1"/>
        <end position="74"/>
    </location>
</feature>
<dbReference type="PANTHER" id="PTHR34224">
    <property type="entry name" value="INTERACTOR OF CONSTITUTIVE ACTIVE ROPS 2, CHLOROPLASTIC-RELATED"/>
    <property type="match status" value="1"/>
</dbReference>
<dbReference type="GeneID" id="109728072"/>
<name>A0A6P5GZ18_ANACO</name>
<gene>
    <name evidence="6" type="primary">LOC109728072</name>
</gene>
<proteinExistence type="inferred from homology"/>
<sequence>MPLAFSLNPSRGSAAENRQRTSPNQPRSNRPFKAVGSDSSSASDNPAIKSPEGRSTKIIERRSPTSLEREKKRSIKMTDLEAQLLQLQGDLKKTKDQLISSESRKMRAQQEVQATKKQLEEFSTAEESRLFELRKISQERDRAWQSELEAIQKQHSVDSAEIQRLRMQLELVLKAQAAQEKQFDEEHLELEELKQDMADALSTIEDLKSRLRGSEKAEADAKALFEEAKQQLEASKGTIDTLLTDGSKLMDSFSLVVKELEESRARVKSLEEMVKSSQKLGTKELRMALGETEIMFFEEQILRIIQINYATESMEKMKIDSDQRETKLKTALESTKSELILLKANLFDKDAEIRNLSDVNKKLQMELDREKMIQKESTLDSNIKEGLKAEATKLKEKLTDISEENEKLKLEIINREIENCKAHEEAVNDAKLARDREEAALMKLKTASEKAEENGKREAAAVEKLNKALETKSEMEAELRRVRVQAEQWRKAAEAAMAVLTVGNNNGGFLERTESLDSKSHSVAKKLMTTFPFSDDLGDDESASRKNSTTMLKRISGMWKK</sequence>
<dbReference type="InterPro" id="IPR029688">
    <property type="entry name" value="ICR"/>
</dbReference>
<organism evidence="5 6">
    <name type="scientific">Ananas comosus</name>
    <name type="common">Pineapple</name>
    <name type="synonym">Ananas ananas</name>
    <dbReference type="NCBI Taxonomy" id="4615"/>
    <lineage>
        <taxon>Eukaryota</taxon>
        <taxon>Viridiplantae</taxon>
        <taxon>Streptophyta</taxon>
        <taxon>Embryophyta</taxon>
        <taxon>Tracheophyta</taxon>
        <taxon>Spermatophyta</taxon>
        <taxon>Magnoliopsida</taxon>
        <taxon>Liliopsida</taxon>
        <taxon>Poales</taxon>
        <taxon>Bromeliaceae</taxon>
        <taxon>Bromelioideae</taxon>
        <taxon>Ananas</taxon>
    </lineage>
</organism>
<evidence type="ECO:0000313" key="6">
    <source>
        <dbReference type="RefSeq" id="XP_020113946.1"/>
    </source>
</evidence>
<dbReference type="AlphaFoldDB" id="A0A6P5GZ18"/>
<reference evidence="6" key="2">
    <citation type="submission" date="2025-08" db="UniProtKB">
        <authorList>
            <consortium name="RefSeq"/>
        </authorList>
    </citation>
    <scope>IDENTIFICATION</scope>
    <source>
        <tissue evidence="6">Leaf</tissue>
    </source>
</reference>
<comment type="similarity">
    <text evidence="1">Belongs to the ICR family.</text>
</comment>
<keyword evidence="2 3" id="KW-0175">Coiled coil</keyword>
<dbReference type="Proteomes" id="UP000515123">
    <property type="component" value="Linkage group 23"/>
</dbReference>
<dbReference type="PANTHER" id="PTHR34224:SF10">
    <property type="entry name" value="INTERACTOR OF CONSTITUTIVE ACTIVE ROPS 3"/>
    <property type="match status" value="1"/>
</dbReference>
<evidence type="ECO:0000256" key="2">
    <source>
        <dbReference type="ARBA" id="ARBA00023054"/>
    </source>
</evidence>